<proteinExistence type="inferred from homology"/>
<keyword evidence="9 12" id="KW-0472">Membrane</keyword>
<sequence>MSSFHLNVPRVLGDVSHTASKLVLIWAIHSNKSAEGVSLLTQLLYILVFITRYLDLFWVPPGWSVWNFVLKIFYITSSAYIVFLMMRVYARTREREYGWKLAIYCLVGSAALAAPVCILFEHWKGATFGEVFWTFSIVLESVCVLPQLLLLRQTTVPTVLDSYYLVLLGSYRFFYIINWIVKGVGDPTWYDPTSVIFGILQTALYLDFAWVYYTRQRVKLRGGGIVDSDDLSKSFLVRRFVGRPRNNNNGEEDEDIADEDAALAGQESGTIRPSGNRWGSRGISVSADDTLQEHLDHDAQPRFQDPSEFEDIDDDDVDAPPPPAGAKDQKQQSAPGTSTPSSEIESESTEAWSSVANDNEAGNGRTT</sequence>
<dbReference type="PRINTS" id="PR00660">
    <property type="entry name" value="ERLUMENR"/>
</dbReference>
<feature type="region of interest" description="Disordered" evidence="11">
    <location>
        <begin position="299"/>
        <end position="367"/>
    </location>
</feature>
<evidence type="ECO:0000256" key="10">
    <source>
        <dbReference type="ARBA" id="ARBA00023170"/>
    </source>
</evidence>
<organism evidence="13 14">
    <name type="scientific">Zasmidium cellare</name>
    <name type="common">Wine cellar mold</name>
    <name type="synonym">Racodium cellare</name>
    <dbReference type="NCBI Taxonomy" id="395010"/>
    <lineage>
        <taxon>Eukaryota</taxon>
        <taxon>Fungi</taxon>
        <taxon>Dikarya</taxon>
        <taxon>Ascomycota</taxon>
        <taxon>Pezizomycotina</taxon>
        <taxon>Dothideomycetes</taxon>
        <taxon>Dothideomycetidae</taxon>
        <taxon>Mycosphaerellales</taxon>
        <taxon>Mycosphaerellaceae</taxon>
        <taxon>Zasmidium</taxon>
    </lineage>
</organism>
<keyword evidence="8 12" id="KW-1133">Transmembrane helix</keyword>
<evidence type="ECO:0000256" key="7">
    <source>
        <dbReference type="ARBA" id="ARBA00022927"/>
    </source>
</evidence>
<evidence type="ECO:0008006" key="15">
    <source>
        <dbReference type="Google" id="ProtNLM"/>
    </source>
</evidence>
<keyword evidence="7" id="KW-0653">Protein transport</keyword>
<feature type="transmembrane region" description="Helical" evidence="12">
    <location>
        <begin position="65"/>
        <end position="89"/>
    </location>
</feature>
<keyword evidence="4 12" id="KW-0812">Transmembrane</keyword>
<evidence type="ECO:0000256" key="1">
    <source>
        <dbReference type="ARBA" id="ARBA00004477"/>
    </source>
</evidence>
<evidence type="ECO:0000256" key="12">
    <source>
        <dbReference type="SAM" id="Phobius"/>
    </source>
</evidence>
<feature type="compositionally biased region" description="Acidic residues" evidence="11">
    <location>
        <begin position="307"/>
        <end position="318"/>
    </location>
</feature>
<evidence type="ECO:0000256" key="3">
    <source>
        <dbReference type="ARBA" id="ARBA00022448"/>
    </source>
</evidence>
<evidence type="ECO:0000256" key="5">
    <source>
        <dbReference type="ARBA" id="ARBA00022824"/>
    </source>
</evidence>
<feature type="transmembrane region" description="Helical" evidence="12">
    <location>
        <begin position="101"/>
        <end position="120"/>
    </location>
</feature>
<keyword evidence="14" id="KW-1185">Reference proteome</keyword>
<reference evidence="13 14" key="1">
    <citation type="journal article" date="2023" name="G3 (Bethesda)">
        <title>A chromosome-level genome assembly of Zasmidium syzygii isolated from banana leaves.</title>
        <authorList>
            <person name="van Westerhoven A.C."/>
            <person name="Mehrabi R."/>
            <person name="Talebi R."/>
            <person name="Steentjes M.B.F."/>
            <person name="Corcolon B."/>
            <person name="Chong P.A."/>
            <person name="Kema G.H.J."/>
            <person name="Seidl M.F."/>
        </authorList>
    </citation>
    <scope>NUCLEOTIDE SEQUENCE [LARGE SCALE GENOMIC DNA]</scope>
    <source>
        <strain evidence="13 14">P124</strain>
    </source>
</reference>
<accession>A0ABR0ERP2</accession>
<gene>
    <name evidence="13" type="ORF">PRZ48_005180</name>
</gene>
<evidence type="ECO:0000256" key="2">
    <source>
        <dbReference type="ARBA" id="ARBA00010120"/>
    </source>
</evidence>
<dbReference type="EMBL" id="JAXOVC010000003">
    <property type="protein sequence ID" value="KAK4504264.1"/>
    <property type="molecule type" value="Genomic_DNA"/>
</dbReference>
<comment type="subcellular location">
    <subcellularLocation>
        <location evidence="1">Endoplasmic reticulum membrane</location>
        <topology evidence="1">Multi-pass membrane protein</topology>
    </subcellularLocation>
</comment>
<feature type="transmembrane region" description="Helical" evidence="12">
    <location>
        <begin position="132"/>
        <end position="151"/>
    </location>
</feature>
<evidence type="ECO:0000256" key="8">
    <source>
        <dbReference type="ARBA" id="ARBA00022989"/>
    </source>
</evidence>
<evidence type="ECO:0000256" key="11">
    <source>
        <dbReference type="SAM" id="MobiDB-lite"/>
    </source>
</evidence>
<evidence type="ECO:0000256" key="9">
    <source>
        <dbReference type="ARBA" id="ARBA00023136"/>
    </source>
</evidence>
<feature type="transmembrane region" description="Helical" evidence="12">
    <location>
        <begin position="163"/>
        <end position="181"/>
    </location>
</feature>
<name>A0ABR0ERP2_ZASCE</name>
<keyword evidence="10" id="KW-0675">Receptor</keyword>
<keyword evidence="3" id="KW-0813">Transport</keyword>
<keyword evidence="5" id="KW-0256">Endoplasmic reticulum</keyword>
<dbReference type="InterPro" id="IPR000133">
    <property type="entry name" value="ER_ret_rcpt"/>
</dbReference>
<comment type="similarity">
    <text evidence="2">Belongs to the ERD2 family.</text>
</comment>
<feature type="compositionally biased region" description="Low complexity" evidence="11">
    <location>
        <begin position="337"/>
        <end position="354"/>
    </location>
</feature>
<feature type="transmembrane region" description="Helical" evidence="12">
    <location>
        <begin position="193"/>
        <end position="213"/>
    </location>
</feature>
<protein>
    <recommendedName>
        <fullName evidence="15">ER lumen protein retaining receptor</fullName>
    </recommendedName>
</protein>
<keyword evidence="6" id="KW-0931">ER-Golgi transport</keyword>
<evidence type="ECO:0000313" key="14">
    <source>
        <dbReference type="Proteomes" id="UP001305779"/>
    </source>
</evidence>
<evidence type="ECO:0000313" key="13">
    <source>
        <dbReference type="EMBL" id="KAK4504264.1"/>
    </source>
</evidence>
<evidence type="ECO:0000256" key="4">
    <source>
        <dbReference type="ARBA" id="ARBA00022692"/>
    </source>
</evidence>
<feature type="transmembrane region" description="Helical" evidence="12">
    <location>
        <begin position="39"/>
        <end position="59"/>
    </location>
</feature>
<dbReference type="PANTHER" id="PTHR10585">
    <property type="entry name" value="ER LUMEN PROTEIN RETAINING RECEPTOR"/>
    <property type="match status" value="1"/>
</dbReference>
<comment type="caution">
    <text evidence="13">The sequence shown here is derived from an EMBL/GenBank/DDBJ whole genome shotgun (WGS) entry which is preliminary data.</text>
</comment>
<evidence type="ECO:0000256" key="6">
    <source>
        <dbReference type="ARBA" id="ARBA00022892"/>
    </source>
</evidence>
<dbReference type="Pfam" id="PF00810">
    <property type="entry name" value="ER_lumen_recept"/>
    <property type="match status" value="1"/>
</dbReference>
<dbReference type="Proteomes" id="UP001305779">
    <property type="component" value="Unassembled WGS sequence"/>
</dbReference>